<dbReference type="EC" id="2.7.1.17" evidence="9"/>
<dbReference type="PROSITE" id="PS00445">
    <property type="entry name" value="FGGY_KINASES_2"/>
    <property type="match status" value="1"/>
</dbReference>
<dbReference type="InterPro" id="IPR006000">
    <property type="entry name" value="Xylulokinase"/>
</dbReference>
<dbReference type="PANTHER" id="PTHR43095:SF5">
    <property type="entry name" value="XYLULOSE KINASE"/>
    <property type="match status" value="1"/>
</dbReference>
<dbReference type="GO" id="GO:0005524">
    <property type="term" value="F:ATP binding"/>
    <property type="evidence" value="ECO:0007669"/>
    <property type="project" value="UniProtKB-KW"/>
</dbReference>
<dbReference type="GO" id="GO:0004856">
    <property type="term" value="F:D-xylulokinase activity"/>
    <property type="evidence" value="ECO:0007669"/>
    <property type="project" value="UniProtKB-EC"/>
</dbReference>
<dbReference type="EMBL" id="BOQE01000001">
    <property type="protein sequence ID" value="GIM46728.1"/>
    <property type="molecule type" value="Genomic_DNA"/>
</dbReference>
<evidence type="ECO:0000256" key="5">
    <source>
        <dbReference type="ARBA" id="ARBA00022777"/>
    </source>
</evidence>
<evidence type="ECO:0000256" key="7">
    <source>
        <dbReference type="ARBA" id="ARBA00023277"/>
    </source>
</evidence>
<dbReference type="Pfam" id="PF02782">
    <property type="entry name" value="FGGY_C"/>
    <property type="match status" value="1"/>
</dbReference>
<organism evidence="12 13">
    <name type="scientific">Collibacillus ludicampi</name>
    <dbReference type="NCBI Taxonomy" id="2771369"/>
    <lineage>
        <taxon>Bacteria</taxon>
        <taxon>Bacillati</taxon>
        <taxon>Bacillota</taxon>
        <taxon>Bacilli</taxon>
        <taxon>Bacillales</taxon>
        <taxon>Alicyclobacillaceae</taxon>
        <taxon>Collibacillus</taxon>
    </lineage>
</organism>
<evidence type="ECO:0000313" key="13">
    <source>
        <dbReference type="Proteomes" id="UP001057291"/>
    </source>
</evidence>
<keyword evidence="7 9" id="KW-0119">Carbohydrate metabolism</keyword>
<comment type="catalytic activity">
    <reaction evidence="9">
        <text>D-xylulose + ATP = D-xylulose 5-phosphate + ADP + H(+)</text>
        <dbReference type="Rhea" id="RHEA:10964"/>
        <dbReference type="ChEBI" id="CHEBI:15378"/>
        <dbReference type="ChEBI" id="CHEBI:17140"/>
        <dbReference type="ChEBI" id="CHEBI:30616"/>
        <dbReference type="ChEBI" id="CHEBI:57737"/>
        <dbReference type="ChEBI" id="CHEBI:456216"/>
        <dbReference type="EC" id="2.7.1.17"/>
    </reaction>
</comment>
<feature type="domain" description="Carbohydrate kinase FGGY C-terminal" evidence="11">
    <location>
        <begin position="288"/>
        <end position="447"/>
    </location>
</feature>
<proteinExistence type="inferred from homology"/>
<gene>
    <name evidence="12" type="primary">xylB_2</name>
    <name evidence="9" type="synonym">xylB</name>
    <name evidence="12" type="ORF">DNHGIG_22770</name>
</gene>
<name>A0AAV4LG86_9BACL</name>
<evidence type="ECO:0000256" key="3">
    <source>
        <dbReference type="ARBA" id="ARBA00022679"/>
    </source>
</evidence>
<comment type="caution">
    <text evidence="12">The sequence shown here is derived from an EMBL/GenBank/DDBJ whole genome shotgun (WGS) entry which is preliminary data.</text>
</comment>
<dbReference type="InterPro" id="IPR018484">
    <property type="entry name" value="FGGY_N"/>
</dbReference>
<dbReference type="PANTHER" id="PTHR43095">
    <property type="entry name" value="SUGAR KINASE"/>
    <property type="match status" value="1"/>
</dbReference>
<dbReference type="AlphaFoldDB" id="A0AAV4LG86"/>
<evidence type="ECO:0000313" key="12">
    <source>
        <dbReference type="EMBL" id="GIM46728.1"/>
    </source>
</evidence>
<dbReference type="InterPro" id="IPR018483">
    <property type="entry name" value="Carb_kinase_FGGY_CS"/>
</dbReference>
<protein>
    <recommendedName>
        <fullName evidence="9">Xylulose kinase</fullName>
        <shortName evidence="9">Xylulokinase</shortName>
        <ecNumber evidence="9">2.7.1.17</ecNumber>
    </recommendedName>
</protein>
<evidence type="ECO:0000256" key="2">
    <source>
        <dbReference type="ARBA" id="ARBA00022629"/>
    </source>
</evidence>
<evidence type="ECO:0000256" key="8">
    <source>
        <dbReference type="RuleBase" id="RU003733"/>
    </source>
</evidence>
<evidence type="ECO:0000256" key="6">
    <source>
        <dbReference type="ARBA" id="ARBA00022840"/>
    </source>
</evidence>
<sequence length="507" mass="56646">MVNEYLLGIDIGTSGCKVAAFTKEGRVVFQRTEHYETLYPALDYVEQNPESWWKAVCRATRQMFVETNIRPDEIKGIGVDGQSGAAIPVDRNGNVLRNAIIWLDRRSAKQCDELNRTIGEDRIFSVSGNPLAPTYTTGKILWIKEYEPDLYKETYKFLQCNSFIVYKLTGKFTHDFSQGNSIHAFDIERRKWDDHLCEEIGIDPRLLPDLYECSEVVGVVTSRASEESGLAKGIPVVAGGLDAACGTLGAGAIHQGQTQEQGGQAGGMSIVLDQAVKNEKLILSCHVVKGKWILQGGTVGGGSLNWFKREFADKYGNIKDQDFFRTMNEEAERIPAGSEGLIFLPYMAGERSPIWDVYAKGVFLGLSFEKTRAHMVRAIMEGCAYALHHNLQTAEMKGVTVRELHSMGGAANSLVWTQIKADVTGKVIKIPSSDTATTLGAAILAGVGIGMYRDFEEAVNQTLHIQRVHEPNRTLYEEYQRNYEIYLETYRRLKDIFPKLGYKERNA</sequence>
<evidence type="ECO:0000256" key="9">
    <source>
        <dbReference type="RuleBase" id="RU364073"/>
    </source>
</evidence>
<evidence type="ECO:0000256" key="4">
    <source>
        <dbReference type="ARBA" id="ARBA00022741"/>
    </source>
</evidence>
<dbReference type="InterPro" id="IPR018485">
    <property type="entry name" value="FGGY_C"/>
</dbReference>
<dbReference type="InterPro" id="IPR000577">
    <property type="entry name" value="Carb_kinase_FGGY"/>
</dbReference>
<dbReference type="CDD" id="cd07808">
    <property type="entry name" value="ASKHA_NBD_FGGY_EcXK-like"/>
    <property type="match status" value="1"/>
</dbReference>
<dbReference type="InterPro" id="IPR050406">
    <property type="entry name" value="FGGY_Carb_Kinase"/>
</dbReference>
<dbReference type="NCBIfam" id="TIGR01312">
    <property type="entry name" value="XylB"/>
    <property type="match status" value="1"/>
</dbReference>
<dbReference type="GO" id="GO:0042732">
    <property type="term" value="P:D-xylose metabolic process"/>
    <property type="evidence" value="ECO:0007669"/>
    <property type="project" value="UniProtKB-KW"/>
</dbReference>
<keyword evidence="6 9" id="KW-0067">ATP-binding</keyword>
<evidence type="ECO:0000259" key="11">
    <source>
        <dbReference type="Pfam" id="PF02782"/>
    </source>
</evidence>
<keyword evidence="13" id="KW-1185">Reference proteome</keyword>
<reference evidence="12" key="1">
    <citation type="journal article" date="2023" name="Int. J. Syst. Evol. Microbiol.">
        <title>Collibacillus ludicampi gen. nov., sp. nov., a new soil bacterium of the family Alicyclobacillaceae.</title>
        <authorList>
            <person name="Jojima T."/>
            <person name="Ioku Y."/>
            <person name="Fukuta Y."/>
            <person name="Shirasaka N."/>
            <person name="Matsumura Y."/>
            <person name="Mori M."/>
        </authorList>
    </citation>
    <scope>NUCLEOTIDE SEQUENCE</scope>
    <source>
        <strain evidence="12">TP075</strain>
    </source>
</reference>
<dbReference type="Gene3D" id="3.30.420.40">
    <property type="match status" value="2"/>
</dbReference>
<dbReference type="RefSeq" id="WP_282199791.1">
    <property type="nucleotide sequence ID" value="NZ_BOQE01000001.1"/>
</dbReference>
<dbReference type="PIRSF" id="PIRSF000538">
    <property type="entry name" value="GlpK"/>
    <property type="match status" value="1"/>
</dbReference>
<keyword evidence="2 9" id="KW-0859">Xylose metabolism</keyword>
<keyword evidence="4 9" id="KW-0547">Nucleotide-binding</keyword>
<keyword evidence="5 8" id="KW-0418">Kinase</keyword>
<dbReference type="Proteomes" id="UP001057291">
    <property type="component" value="Unassembled WGS sequence"/>
</dbReference>
<comment type="similarity">
    <text evidence="1 8">Belongs to the FGGY kinase family.</text>
</comment>
<feature type="domain" description="Carbohydrate kinase FGGY N-terminal" evidence="10">
    <location>
        <begin position="5"/>
        <end position="249"/>
    </location>
</feature>
<evidence type="ECO:0000259" key="10">
    <source>
        <dbReference type="Pfam" id="PF00370"/>
    </source>
</evidence>
<evidence type="ECO:0000256" key="1">
    <source>
        <dbReference type="ARBA" id="ARBA00009156"/>
    </source>
</evidence>
<dbReference type="SUPFAM" id="SSF53067">
    <property type="entry name" value="Actin-like ATPase domain"/>
    <property type="match status" value="2"/>
</dbReference>
<keyword evidence="3 8" id="KW-0808">Transferase</keyword>
<accession>A0AAV4LG86</accession>
<dbReference type="GO" id="GO:0005997">
    <property type="term" value="P:xylulose metabolic process"/>
    <property type="evidence" value="ECO:0007669"/>
    <property type="project" value="InterPro"/>
</dbReference>
<dbReference type="InterPro" id="IPR043129">
    <property type="entry name" value="ATPase_NBD"/>
</dbReference>
<dbReference type="Pfam" id="PF00370">
    <property type="entry name" value="FGGY_N"/>
    <property type="match status" value="1"/>
</dbReference>